<accession>A0A9X4IU43</accession>
<comment type="caution">
    <text evidence="1">The sequence shown here is derived from an EMBL/GenBank/DDBJ whole genome shotgun (WGS) entry which is preliminary data.</text>
</comment>
<name>A0A9X4IU43_9VIBR</name>
<evidence type="ECO:0000313" key="2">
    <source>
        <dbReference type="Proteomes" id="UP001140979"/>
    </source>
</evidence>
<reference evidence="1" key="1">
    <citation type="submission" date="2022-02" db="EMBL/GenBank/DDBJ databases">
        <title>Emergence and expansion in Europe of a Vibrio aestuarianus clonal complex pathogenic for oysters.</title>
        <authorList>
            <person name="Mesnil A."/>
            <person name="Travers M.-A."/>
        </authorList>
    </citation>
    <scope>NUCLEOTIDE SEQUENCE</scope>
    <source>
        <strain evidence="1">19_064_11T1</strain>
    </source>
</reference>
<dbReference type="AlphaFoldDB" id="A0A9X4IU43"/>
<dbReference type="RefSeq" id="WP_047725740.1">
    <property type="nucleotide sequence ID" value="NZ_JAKNBA010000038.1"/>
</dbReference>
<gene>
    <name evidence="1" type="ORF">L9W94_16725</name>
</gene>
<dbReference type="GO" id="GO:0005524">
    <property type="term" value="F:ATP binding"/>
    <property type="evidence" value="ECO:0007669"/>
    <property type="project" value="UniProtKB-KW"/>
</dbReference>
<sequence length="76" mass="8985">MTNQKQSKPSELLSTTLVPINGHTVAWVKIRPSKDYLFFYQEKVGREHFYIRSGRNKQKVKPDDIEYYLALQKAVR</sequence>
<proteinExistence type="predicted"/>
<keyword evidence="1" id="KW-0067">ATP-binding</keyword>
<dbReference type="EMBL" id="JAKNBA010000038">
    <property type="protein sequence ID" value="MDE1243763.1"/>
    <property type="molecule type" value="Genomic_DNA"/>
</dbReference>
<evidence type="ECO:0000313" key="1">
    <source>
        <dbReference type="EMBL" id="MDE1243763.1"/>
    </source>
</evidence>
<dbReference type="Proteomes" id="UP001140979">
    <property type="component" value="Unassembled WGS sequence"/>
</dbReference>
<keyword evidence="1" id="KW-0547">Nucleotide-binding</keyword>
<protein>
    <submittedName>
        <fullName evidence="1">ATP-binding protein</fullName>
    </submittedName>
</protein>
<organism evidence="1 2">
    <name type="scientific">Vibrio aestuarianus</name>
    <dbReference type="NCBI Taxonomy" id="28171"/>
    <lineage>
        <taxon>Bacteria</taxon>
        <taxon>Pseudomonadati</taxon>
        <taxon>Pseudomonadota</taxon>
        <taxon>Gammaproteobacteria</taxon>
        <taxon>Vibrionales</taxon>
        <taxon>Vibrionaceae</taxon>
        <taxon>Vibrio</taxon>
    </lineage>
</organism>